<sequence>MNPSEDEILAALAHYRATVLQNNRAVFQRFVQHVETAALAAATESAPANPDRIARACQRFFYRKLYVSRPENLDPSLQINAPADVMGKWDALARAFVLDGACVGADAKRREVHRGKYKNGIEAELRRIDPELRFPADFEVLMSRVDSLEGPGWPQYRREGQQVCFWEGLGENEDEAGSRVFGADGHIAKELGLEDWETVAGWECGTGPETTCFVAYCRHEEDGKEWGWRYGAEQGQYGIEVFDNVVELLQWYETLYMPPLDYRLDIFMGDIFRQ</sequence>
<accession>A0AAX6N0M7</accession>
<gene>
    <name evidence="1" type="ORF">Daesc_001040</name>
</gene>
<keyword evidence="2" id="KW-1185">Reference proteome</keyword>
<comment type="caution">
    <text evidence="1">The sequence shown here is derived from an EMBL/GenBank/DDBJ whole genome shotgun (WGS) entry which is preliminary data.</text>
</comment>
<reference evidence="1 2" key="1">
    <citation type="journal article" date="2024" name="Front Chem Biol">
        <title>Unveiling the potential of Daldinia eschscholtzii MFLUCC 19-0629 through bioactivity and bioinformatics studies for enhanced sustainable agriculture production.</title>
        <authorList>
            <person name="Brooks S."/>
            <person name="Weaver J.A."/>
            <person name="Klomchit A."/>
            <person name="Alharthi S.A."/>
            <person name="Onlamun T."/>
            <person name="Nurani R."/>
            <person name="Vong T.K."/>
            <person name="Alberti F."/>
            <person name="Greco C."/>
        </authorList>
    </citation>
    <scope>NUCLEOTIDE SEQUENCE [LARGE SCALE GENOMIC DNA]</scope>
    <source>
        <strain evidence="1">MFLUCC 19-0629</strain>
    </source>
</reference>
<proteinExistence type="predicted"/>
<dbReference type="AlphaFoldDB" id="A0AAX6N0M7"/>
<evidence type="ECO:0000313" key="1">
    <source>
        <dbReference type="EMBL" id="KAK6958243.1"/>
    </source>
</evidence>
<protein>
    <submittedName>
        <fullName evidence="1">Uncharacterized protein</fullName>
    </submittedName>
</protein>
<organism evidence="1 2">
    <name type="scientific">Daldinia eschscholtzii</name>
    <dbReference type="NCBI Taxonomy" id="292717"/>
    <lineage>
        <taxon>Eukaryota</taxon>
        <taxon>Fungi</taxon>
        <taxon>Dikarya</taxon>
        <taxon>Ascomycota</taxon>
        <taxon>Pezizomycotina</taxon>
        <taxon>Sordariomycetes</taxon>
        <taxon>Xylariomycetidae</taxon>
        <taxon>Xylariales</taxon>
        <taxon>Hypoxylaceae</taxon>
        <taxon>Daldinia</taxon>
    </lineage>
</organism>
<dbReference type="EMBL" id="JBANMG010000001">
    <property type="protein sequence ID" value="KAK6958243.1"/>
    <property type="molecule type" value="Genomic_DNA"/>
</dbReference>
<name>A0AAX6N0M7_9PEZI</name>
<evidence type="ECO:0000313" key="2">
    <source>
        <dbReference type="Proteomes" id="UP001369815"/>
    </source>
</evidence>
<dbReference type="Proteomes" id="UP001369815">
    <property type="component" value="Unassembled WGS sequence"/>
</dbReference>